<proteinExistence type="inferred from homology"/>
<dbReference type="SUPFAM" id="SSF54373">
    <property type="entry name" value="FAD-linked reductases, C-terminal domain"/>
    <property type="match status" value="1"/>
</dbReference>
<dbReference type="HOGENOM" id="CLU_002865_6_0_1"/>
<feature type="active site" description="Proton donor" evidence="7">
    <location>
        <position position="545"/>
    </location>
</feature>
<comment type="cofactor">
    <cofactor evidence="1 8">
        <name>FAD</name>
        <dbReference type="ChEBI" id="CHEBI:57692"/>
    </cofactor>
</comment>
<feature type="active site" description="Proton acceptor" evidence="7">
    <location>
        <position position="588"/>
    </location>
</feature>
<evidence type="ECO:0000256" key="2">
    <source>
        <dbReference type="ARBA" id="ARBA00010790"/>
    </source>
</evidence>
<feature type="binding site" evidence="8">
    <location>
        <begin position="23"/>
        <end position="24"/>
    </location>
    <ligand>
        <name>FAD</name>
        <dbReference type="ChEBI" id="CHEBI:57692"/>
    </ligand>
</feature>
<evidence type="ECO:0000256" key="4">
    <source>
        <dbReference type="ARBA" id="ARBA00022729"/>
    </source>
</evidence>
<dbReference type="Proteomes" id="UP000015241">
    <property type="component" value="Unassembled WGS sequence"/>
</dbReference>
<comment type="similarity">
    <text evidence="2">Belongs to the GMC oxidoreductase family.</text>
</comment>
<dbReference type="eggNOG" id="KOG1238">
    <property type="taxonomic scope" value="Eukaryota"/>
</dbReference>
<sequence>MISTPISNVANKTFDYVIIGGGTSGLTVAGRLAERSEDSSILVLEAGEANYDDPKVLLGGTFGTTFGDPKYDWAFTTTPQKHSNNRVMTWNRGKGLGGSSATNFMIWGKPSATDMDALESLGNPGWNWKTFQELTLRVEDFTEASADQHAEVKHTHNAAYRGKGGPLKTTVPGTAASLNNVFLETLQNMGIPLLGDAYGGSVTGCWQASSCMDRASQWTRSYSATAYYSPHQDNPRLRVLTEATVSKIIFSDELDAGGNFVAIGVEFLYSGRKYTANVKKEVICSAGTIKSPQILELSGIGRRDVLEKIGVSTKLELPGVGENLSDHTLCCISFELDPTKDHKTFDIFRNAELAEEQARLQSLGEDNMHRYGISALAYLPLQTISPDKAQQIVDSAENGVREQMQRGKLPVGLAQQYETQLRLLKDPAEPDLELAAVIGHMSPRSVPSDGKSYLTFLSVLQHPFSRGTIHCRSNDPLDQPEIDPHTFEEPYDLELLKENVKYAKQMAATEPLKSIIALEVDPGKDTETDDRIKEYIKDYNFTCYHALGSLSMLPRDCNGVVDCDLKVYGTRNLRVADLSVIPMQLSSHTQSIAYYIGEKSELYFMYNVTL</sequence>
<evidence type="ECO:0000256" key="5">
    <source>
        <dbReference type="ARBA" id="ARBA00022827"/>
    </source>
</evidence>
<dbReference type="PIRSF" id="PIRSF000137">
    <property type="entry name" value="Alcohol_oxidase"/>
    <property type="match status" value="1"/>
</dbReference>
<dbReference type="InterPro" id="IPR012132">
    <property type="entry name" value="GMC_OxRdtase"/>
</dbReference>
<protein>
    <recommendedName>
        <fullName evidence="9">Glucose-methanol-choline oxidoreductase N-terminal domain-containing protein</fullName>
    </recommendedName>
</protein>
<dbReference type="Gene3D" id="3.50.50.60">
    <property type="entry name" value="FAD/NAD(P)-binding domain"/>
    <property type="match status" value="1"/>
</dbReference>
<dbReference type="InterPro" id="IPR036188">
    <property type="entry name" value="FAD/NAD-bd_sf"/>
</dbReference>
<gene>
    <name evidence="10" type="ORF">FOMPIDRAFT_142301</name>
</gene>
<evidence type="ECO:0000259" key="9">
    <source>
        <dbReference type="PROSITE" id="PS00624"/>
    </source>
</evidence>
<evidence type="ECO:0000256" key="6">
    <source>
        <dbReference type="ARBA" id="ARBA00023002"/>
    </source>
</evidence>
<organism evidence="10 11">
    <name type="scientific">Fomitopsis schrenkii</name>
    <name type="common">Brown rot fungus</name>
    <dbReference type="NCBI Taxonomy" id="2126942"/>
    <lineage>
        <taxon>Eukaryota</taxon>
        <taxon>Fungi</taxon>
        <taxon>Dikarya</taxon>
        <taxon>Basidiomycota</taxon>
        <taxon>Agaricomycotina</taxon>
        <taxon>Agaricomycetes</taxon>
        <taxon>Polyporales</taxon>
        <taxon>Fomitopsis</taxon>
    </lineage>
</organism>
<evidence type="ECO:0000313" key="11">
    <source>
        <dbReference type="Proteomes" id="UP000015241"/>
    </source>
</evidence>
<accession>S8DZ89</accession>
<dbReference type="Pfam" id="PF00732">
    <property type="entry name" value="GMC_oxred_N"/>
    <property type="match status" value="1"/>
</dbReference>
<dbReference type="AlphaFoldDB" id="S8DZ89"/>
<keyword evidence="11" id="KW-1185">Reference proteome</keyword>
<keyword evidence="6" id="KW-0560">Oxidoreductase</keyword>
<dbReference type="PANTHER" id="PTHR11552">
    <property type="entry name" value="GLUCOSE-METHANOL-CHOLINE GMC OXIDOREDUCTASE"/>
    <property type="match status" value="1"/>
</dbReference>
<keyword evidence="3" id="KW-0285">Flavoprotein</keyword>
<name>S8DZ89_FOMSC</name>
<evidence type="ECO:0000256" key="1">
    <source>
        <dbReference type="ARBA" id="ARBA00001974"/>
    </source>
</evidence>
<evidence type="ECO:0000256" key="8">
    <source>
        <dbReference type="PIRSR" id="PIRSR000137-2"/>
    </source>
</evidence>
<dbReference type="InParanoid" id="S8DZ89"/>
<dbReference type="GO" id="GO:0016614">
    <property type="term" value="F:oxidoreductase activity, acting on CH-OH group of donors"/>
    <property type="evidence" value="ECO:0007669"/>
    <property type="project" value="InterPro"/>
</dbReference>
<dbReference type="EMBL" id="KE504171">
    <property type="protein sequence ID" value="EPS97882.1"/>
    <property type="molecule type" value="Genomic_DNA"/>
</dbReference>
<dbReference type="InterPro" id="IPR000172">
    <property type="entry name" value="GMC_OxRdtase_N"/>
</dbReference>
<dbReference type="InterPro" id="IPR007867">
    <property type="entry name" value="GMC_OxRtase_C"/>
</dbReference>
<evidence type="ECO:0000256" key="7">
    <source>
        <dbReference type="PIRSR" id="PIRSR000137-1"/>
    </source>
</evidence>
<feature type="binding site" evidence="8">
    <location>
        <position position="245"/>
    </location>
    <ligand>
        <name>FAD</name>
        <dbReference type="ChEBI" id="CHEBI:57692"/>
    </ligand>
</feature>
<dbReference type="PANTHER" id="PTHR11552:SF201">
    <property type="entry name" value="GLUCOSE-METHANOL-CHOLINE OXIDOREDUCTASE N-TERMINAL DOMAIN-CONTAINING PROTEIN"/>
    <property type="match status" value="1"/>
</dbReference>
<evidence type="ECO:0000256" key="3">
    <source>
        <dbReference type="ARBA" id="ARBA00022630"/>
    </source>
</evidence>
<dbReference type="Gene3D" id="3.30.560.10">
    <property type="entry name" value="Glucose Oxidase, domain 3"/>
    <property type="match status" value="1"/>
</dbReference>
<dbReference type="SUPFAM" id="SSF51905">
    <property type="entry name" value="FAD/NAD(P)-binding domain"/>
    <property type="match status" value="1"/>
</dbReference>
<feature type="domain" description="Glucose-methanol-choline oxidoreductase N-terminal" evidence="9">
    <location>
        <begin position="287"/>
        <end position="301"/>
    </location>
</feature>
<dbReference type="OrthoDB" id="269227at2759"/>
<reference evidence="10 11" key="1">
    <citation type="journal article" date="2012" name="Science">
        <title>The Paleozoic origin of enzymatic lignin decomposition reconstructed from 31 fungal genomes.</title>
        <authorList>
            <person name="Floudas D."/>
            <person name="Binder M."/>
            <person name="Riley R."/>
            <person name="Barry K."/>
            <person name="Blanchette R.A."/>
            <person name="Henrissat B."/>
            <person name="Martinez A.T."/>
            <person name="Otillar R."/>
            <person name="Spatafora J.W."/>
            <person name="Yadav J.S."/>
            <person name="Aerts A."/>
            <person name="Benoit I."/>
            <person name="Boyd A."/>
            <person name="Carlson A."/>
            <person name="Copeland A."/>
            <person name="Coutinho P.M."/>
            <person name="de Vries R.P."/>
            <person name="Ferreira P."/>
            <person name="Findley K."/>
            <person name="Foster B."/>
            <person name="Gaskell J."/>
            <person name="Glotzer D."/>
            <person name="Gorecki P."/>
            <person name="Heitman J."/>
            <person name="Hesse C."/>
            <person name="Hori C."/>
            <person name="Igarashi K."/>
            <person name="Jurgens J.A."/>
            <person name="Kallen N."/>
            <person name="Kersten P."/>
            <person name="Kohler A."/>
            <person name="Kuees U."/>
            <person name="Kumar T.K.A."/>
            <person name="Kuo A."/>
            <person name="LaButti K."/>
            <person name="Larrondo L.F."/>
            <person name="Lindquist E."/>
            <person name="Ling A."/>
            <person name="Lombard V."/>
            <person name="Lucas S."/>
            <person name="Lundell T."/>
            <person name="Martin R."/>
            <person name="McLaughlin D.J."/>
            <person name="Morgenstern I."/>
            <person name="Morin E."/>
            <person name="Murat C."/>
            <person name="Nagy L.G."/>
            <person name="Nolan M."/>
            <person name="Ohm R.A."/>
            <person name="Patyshakuliyeva A."/>
            <person name="Rokas A."/>
            <person name="Ruiz-Duenas F.J."/>
            <person name="Sabat G."/>
            <person name="Salamov A."/>
            <person name="Samejima M."/>
            <person name="Schmutz J."/>
            <person name="Slot J.C."/>
            <person name="St John F."/>
            <person name="Stenlid J."/>
            <person name="Sun H."/>
            <person name="Sun S."/>
            <person name="Syed K."/>
            <person name="Tsang A."/>
            <person name="Wiebenga A."/>
            <person name="Young D."/>
            <person name="Pisabarro A."/>
            <person name="Eastwood D.C."/>
            <person name="Martin F."/>
            <person name="Cullen D."/>
            <person name="Grigoriev I.V."/>
            <person name="Hibbett D.S."/>
        </authorList>
    </citation>
    <scope>NUCLEOTIDE SEQUENCE</scope>
    <source>
        <strain evidence="11">FP-58527</strain>
    </source>
</reference>
<evidence type="ECO:0000313" key="10">
    <source>
        <dbReference type="EMBL" id="EPS97882.1"/>
    </source>
</evidence>
<dbReference type="Pfam" id="PF05199">
    <property type="entry name" value="GMC_oxred_C"/>
    <property type="match status" value="1"/>
</dbReference>
<keyword evidence="4" id="KW-0732">Signal</keyword>
<dbReference type="GO" id="GO:0050660">
    <property type="term" value="F:flavin adenine dinucleotide binding"/>
    <property type="evidence" value="ECO:0007669"/>
    <property type="project" value="InterPro"/>
</dbReference>
<keyword evidence="5 8" id="KW-0274">FAD</keyword>
<dbReference type="PROSITE" id="PS00624">
    <property type="entry name" value="GMC_OXRED_2"/>
    <property type="match status" value="1"/>
</dbReference>
<dbReference type="STRING" id="743788.S8DZ89"/>